<dbReference type="AlphaFoldDB" id="A0A8X6KQD8"/>
<evidence type="ECO:0000259" key="2">
    <source>
        <dbReference type="Pfam" id="PF16763"/>
    </source>
</evidence>
<gene>
    <name evidence="3" type="primary">MaSp1A4</name>
    <name evidence="3" type="ORF">TNIN_600151</name>
</gene>
<evidence type="ECO:0000256" key="1">
    <source>
        <dbReference type="SAM" id="SignalP"/>
    </source>
</evidence>
<dbReference type="OrthoDB" id="6437801at2759"/>
<dbReference type="InterPro" id="IPR038243">
    <property type="entry name" value="Spidroin_N_sf"/>
</dbReference>
<accession>A0A8X6KQD8</accession>
<sequence>MTWTARFLALSFLAALYSPCLFAHIPKSPWSSIELENAFINAFLNELGKTGDFSQRKLQAMTTIGDAFKMLADKLMSSGKSSASNMEALNKAFASSVAEIAVGRKGRKREEITADISGALSRAFLQSTGAVNTQFVHEISRLINPPECKD</sequence>
<protein>
    <submittedName>
        <fullName evidence="3">Major ampullate spidroin 1A variant 4</fullName>
    </submittedName>
</protein>
<dbReference type="Gene3D" id="1.10.274.70">
    <property type="match status" value="1"/>
</dbReference>
<organism evidence="3 4">
    <name type="scientific">Trichonephila inaurata madagascariensis</name>
    <dbReference type="NCBI Taxonomy" id="2747483"/>
    <lineage>
        <taxon>Eukaryota</taxon>
        <taxon>Metazoa</taxon>
        <taxon>Ecdysozoa</taxon>
        <taxon>Arthropoda</taxon>
        <taxon>Chelicerata</taxon>
        <taxon>Arachnida</taxon>
        <taxon>Araneae</taxon>
        <taxon>Araneomorphae</taxon>
        <taxon>Entelegynae</taxon>
        <taxon>Araneoidea</taxon>
        <taxon>Nephilidae</taxon>
        <taxon>Trichonephila</taxon>
        <taxon>Trichonephila inaurata</taxon>
    </lineage>
</organism>
<reference evidence="3" key="1">
    <citation type="submission" date="2020-08" db="EMBL/GenBank/DDBJ databases">
        <title>Multicomponent nature underlies the extraordinary mechanical properties of spider dragline silk.</title>
        <authorList>
            <person name="Kono N."/>
            <person name="Nakamura H."/>
            <person name="Mori M."/>
            <person name="Yoshida Y."/>
            <person name="Ohtoshi R."/>
            <person name="Malay A.D."/>
            <person name="Moran D.A.P."/>
            <person name="Tomita M."/>
            <person name="Numata K."/>
            <person name="Arakawa K."/>
        </authorList>
    </citation>
    <scope>NUCLEOTIDE SEQUENCE</scope>
</reference>
<dbReference type="Pfam" id="PF16763">
    <property type="entry name" value="Spidroin_N"/>
    <property type="match status" value="1"/>
</dbReference>
<feature type="chain" id="PRO_5036489776" evidence="1">
    <location>
        <begin position="24"/>
        <end position="150"/>
    </location>
</feature>
<feature type="domain" description="Spidroin N-terminal" evidence="2">
    <location>
        <begin position="29"/>
        <end position="144"/>
    </location>
</feature>
<feature type="signal peptide" evidence="1">
    <location>
        <begin position="1"/>
        <end position="23"/>
    </location>
</feature>
<name>A0A8X6KQD8_9ARAC</name>
<keyword evidence="1" id="KW-0732">Signal</keyword>
<dbReference type="EMBL" id="BMAV01028237">
    <property type="protein sequence ID" value="GFS66242.1"/>
    <property type="molecule type" value="Genomic_DNA"/>
</dbReference>
<dbReference type="Proteomes" id="UP000886998">
    <property type="component" value="Unassembled WGS sequence"/>
</dbReference>
<keyword evidence="4" id="KW-1185">Reference proteome</keyword>
<evidence type="ECO:0000313" key="3">
    <source>
        <dbReference type="EMBL" id="GFS66242.1"/>
    </source>
</evidence>
<proteinExistence type="predicted"/>
<comment type="caution">
    <text evidence="3">The sequence shown here is derived from an EMBL/GenBank/DDBJ whole genome shotgun (WGS) entry which is preliminary data.</text>
</comment>
<evidence type="ECO:0000313" key="4">
    <source>
        <dbReference type="Proteomes" id="UP000886998"/>
    </source>
</evidence>
<dbReference type="InterPro" id="IPR031913">
    <property type="entry name" value="Spidroin_N"/>
</dbReference>